<evidence type="ECO:0000313" key="3">
    <source>
        <dbReference type="Proteomes" id="UP000317043"/>
    </source>
</evidence>
<reference evidence="2 3" key="1">
    <citation type="submission" date="2019-06" db="EMBL/GenBank/DDBJ databases">
        <title>Sequencing the genomes of 1000 actinobacteria strains.</title>
        <authorList>
            <person name="Klenk H.-P."/>
        </authorList>
    </citation>
    <scope>NUCLEOTIDE SEQUENCE [LARGE SCALE GENOMIC DNA]</scope>
    <source>
        <strain evidence="2 3">DSM 45928</strain>
    </source>
</reference>
<keyword evidence="3" id="KW-1185">Reference proteome</keyword>
<sequence length="150" mass="16854">MSTFTVMTARWRQRFPLLEPAGVLAIPVALVTYLLLNDPNVPGGMPTCPFLAMTGYYCPGCGSMRAIYALAHLDLGTALRLNVMTVAIMIPMSVFIYVRWTTERFLGRSIRKTMAHPYWIWALFWGILAFWLLRNLPFAAILAPYGIPPG</sequence>
<proteinExistence type="predicted"/>
<organism evidence="2 3">
    <name type="scientific">Stackebrandtia endophytica</name>
    <dbReference type="NCBI Taxonomy" id="1496996"/>
    <lineage>
        <taxon>Bacteria</taxon>
        <taxon>Bacillati</taxon>
        <taxon>Actinomycetota</taxon>
        <taxon>Actinomycetes</taxon>
        <taxon>Glycomycetales</taxon>
        <taxon>Glycomycetaceae</taxon>
        <taxon>Stackebrandtia</taxon>
    </lineage>
</organism>
<dbReference type="EMBL" id="VFOW01000001">
    <property type="protein sequence ID" value="TQL77006.1"/>
    <property type="molecule type" value="Genomic_DNA"/>
</dbReference>
<keyword evidence="1" id="KW-0812">Transmembrane</keyword>
<keyword evidence="1" id="KW-1133">Transmembrane helix</keyword>
<dbReference type="Proteomes" id="UP000317043">
    <property type="component" value="Unassembled WGS sequence"/>
</dbReference>
<protein>
    <submittedName>
        <fullName evidence="2">Uncharacterized protein DUF2752</fullName>
    </submittedName>
</protein>
<evidence type="ECO:0000256" key="1">
    <source>
        <dbReference type="SAM" id="Phobius"/>
    </source>
</evidence>
<feature type="transmembrane region" description="Helical" evidence="1">
    <location>
        <begin position="17"/>
        <end position="36"/>
    </location>
</feature>
<dbReference type="AlphaFoldDB" id="A0A543AWQ4"/>
<feature type="transmembrane region" description="Helical" evidence="1">
    <location>
        <begin position="118"/>
        <end position="147"/>
    </location>
</feature>
<gene>
    <name evidence="2" type="ORF">FB566_2550</name>
</gene>
<evidence type="ECO:0000313" key="2">
    <source>
        <dbReference type="EMBL" id="TQL77006.1"/>
    </source>
</evidence>
<keyword evidence="1" id="KW-0472">Membrane</keyword>
<dbReference type="InParanoid" id="A0A543AWQ4"/>
<accession>A0A543AWQ4</accession>
<name>A0A543AWQ4_9ACTN</name>
<feature type="transmembrane region" description="Helical" evidence="1">
    <location>
        <begin position="78"/>
        <end position="98"/>
    </location>
</feature>
<dbReference type="RefSeq" id="WP_211347663.1">
    <property type="nucleotide sequence ID" value="NZ_JBHTGS010000001.1"/>
</dbReference>
<dbReference type="InterPro" id="IPR021215">
    <property type="entry name" value="DUF2752"/>
</dbReference>
<dbReference type="Pfam" id="PF10825">
    <property type="entry name" value="DUF2752"/>
    <property type="match status" value="1"/>
</dbReference>
<comment type="caution">
    <text evidence="2">The sequence shown here is derived from an EMBL/GenBank/DDBJ whole genome shotgun (WGS) entry which is preliminary data.</text>
</comment>